<proteinExistence type="predicted"/>
<accession>A0ABU7XNC1</accession>
<dbReference type="Pfam" id="PF12771">
    <property type="entry name" value="SusD-like_2"/>
    <property type="match status" value="1"/>
</dbReference>
<dbReference type="EMBL" id="JAODOP010000003">
    <property type="protein sequence ID" value="MEF3832202.1"/>
    <property type="molecule type" value="Genomic_DNA"/>
</dbReference>
<dbReference type="Proteomes" id="UP001337305">
    <property type="component" value="Unassembled WGS sequence"/>
</dbReference>
<keyword evidence="3" id="KW-1185">Reference proteome</keyword>
<protein>
    <submittedName>
        <fullName evidence="1">SusD/RagB family nutrient-binding outer membrane lipoprotein</fullName>
    </submittedName>
</protein>
<keyword evidence="1" id="KW-0449">Lipoprotein</keyword>
<dbReference type="EMBL" id="JAODOP010000004">
    <property type="protein sequence ID" value="MEF3835106.1"/>
    <property type="molecule type" value="Genomic_DNA"/>
</dbReference>
<dbReference type="InterPro" id="IPR041662">
    <property type="entry name" value="SusD-like_2"/>
</dbReference>
<evidence type="ECO:0000313" key="2">
    <source>
        <dbReference type="EMBL" id="MEF3835106.1"/>
    </source>
</evidence>
<name>A0ABU7XNC1_9FLAO</name>
<gene>
    <name evidence="1" type="ORF">N1F79_03580</name>
    <name evidence="2" type="ORF">N1F79_18430</name>
</gene>
<evidence type="ECO:0000313" key="3">
    <source>
        <dbReference type="Proteomes" id="UP001337305"/>
    </source>
</evidence>
<dbReference type="InterPro" id="IPR011990">
    <property type="entry name" value="TPR-like_helical_dom_sf"/>
</dbReference>
<dbReference type="RefSeq" id="WP_303307400.1">
    <property type="nucleotide sequence ID" value="NZ_JAODOP010000003.1"/>
</dbReference>
<dbReference type="SUPFAM" id="SSF48452">
    <property type="entry name" value="TPR-like"/>
    <property type="match status" value="1"/>
</dbReference>
<evidence type="ECO:0000313" key="1">
    <source>
        <dbReference type="EMBL" id="MEF3832202.1"/>
    </source>
</evidence>
<organism evidence="1 3">
    <name type="scientific">Flavivirga spongiicola</name>
    <dbReference type="NCBI Taxonomy" id="421621"/>
    <lineage>
        <taxon>Bacteria</taxon>
        <taxon>Pseudomonadati</taxon>
        <taxon>Bacteroidota</taxon>
        <taxon>Flavobacteriia</taxon>
        <taxon>Flavobacteriales</taxon>
        <taxon>Flavobacteriaceae</taxon>
        <taxon>Flavivirga</taxon>
    </lineage>
</organism>
<dbReference type="PROSITE" id="PS51257">
    <property type="entry name" value="PROKAR_LIPOPROTEIN"/>
    <property type="match status" value="1"/>
</dbReference>
<sequence length="515" mass="58037">MKNILKKTFVIVALLFFVFGCGVDMEELNTNPDGITSATPNVLATKLILDITRDDIGRTKGFMQPFMHDKYIAWSEFAQDLQYNNIGRTDFSELTRLIEAKKMVEGLEGFPEGTANSYKALAHFIRAYNYFKLTMKVGDVPYNEALKGEDEGLFTPVYDTQKTVIMGVLDELDMADQLFSNGASFDGDMIYGGDPVKWRKMVNSFQLKVLINLHKKTGDTDVRVVERFNQIVTSRPIFSSNADNFSLVYKNAAGQYYPFNEEGNPHSIYPMVSSELTDRLKNLGDYRLFYYAAPSSVQIGNGYTESDYEAYVGVNPAMEYGQTLDIFSSNDFSAINDRYLELPQGEPVYLLSYAQVQFILAEAAVRGWISNTAETNYENGIKASMSLVAENTPDNATYHHGRIMDATYIDNYYSTTPLVQLGGTTEEQIEQIITQKFLSGYLQSPNTAFFDNRRTGYPDFEVNPVTNLNIPSDKFPVRWMYPTSELESNTANVLAAISSQYSGNDDTNGVMWILQ</sequence>
<reference evidence="1 3" key="1">
    <citation type="submission" date="2022-09" db="EMBL/GenBank/DDBJ databases">
        <title>Genome sequencing of Flavivirga sp. MEBiC05379.</title>
        <authorList>
            <person name="Oh H.-M."/>
            <person name="Kwon K.K."/>
            <person name="Park M.J."/>
            <person name="Yang S.-H."/>
        </authorList>
    </citation>
    <scope>NUCLEOTIDE SEQUENCE [LARGE SCALE GENOMIC DNA]</scope>
    <source>
        <strain evidence="1 3">MEBiC05379</strain>
    </source>
</reference>
<comment type="caution">
    <text evidence="1">The sequence shown here is derived from an EMBL/GenBank/DDBJ whole genome shotgun (WGS) entry which is preliminary data.</text>
</comment>
<dbReference type="Gene3D" id="1.25.40.390">
    <property type="match status" value="1"/>
</dbReference>